<evidence type="ECO:0000259" key="1">
    <source>
        <dbReference type="PROSITE" id="PS51186"/>
    </source>
</evidence>
<protein>
    <submittedName>
        <fullName evidence="2">GNAT family N-acetyltransferase</fullName>
    </submittedName>
</protein>
<reference evidence="2 3" key="1">
    <citation type="submission" date="2022-09" db="EMBL/GenBank/DDBJ databases">
        <authorList>
            <person name="Han X.L."/>
            <person name="Wang Q."/>
            <person name="Lu T."/>
        </authorList>
    </citation>
    <scope>NUCLEOTIDE SEQUENCE [LARGE SCALE GENOMIC DNA]</scope>
    <source>
        <strain evidence="2 3">WQ 127069</strain>
    </source>
</reference>
<gene>
    <name evidence="2" type="ORF">OB236_17700</name>
</gene>
<evidence type="ECO:0000313" key="3">
    <source>
        <dbReference type="Proteomes" id="UP001652445"/>
    </source>
</evidence>
<dbReference type="Gene3D" id="3.40.630.30">
    <property type="match status" value="1"/>
</dbReference>
<dbReference type="PROSITE" id="PS51186">
    <property type="entry name" value="GNAT"/>
    <property type="match status" value="1"/>
</dbReference>
<dbReference type="RefSeq" id="WP_262685166.1">
    <property type="nucleotide sequence ID" value="NZ_JAOQIO010000069.1"/>
</dbReference>
<dbReference type="CDD" id="cd04301">
    <property type="entry name" value="NAT_SF"/>
    <property type="match status" value="1"/>
</dbReference>
<dbReference type="InterPro" id="IPR000182">
    <property type="entry name" value="GNAT_dom"/>
</dbReference>
<dbReference type="Pfam" id="PF00583">
    <property type="entry name" value="Acetyltransf_1"/>
    <property type="match status" value="1"/>
</dbReference>
<name>A0ABT2UII5_9BACL</name>
<comment type="caution">
    <text evidence="2">The sequence shown here is derived from an EMBL/GenBank/DDBJ whole genome shotgun (WGS) entry which is preliminary data.</text>
</comment>
<evidence type="ECO:0000313" key="2">
    <source>
        <dbReference type="EMBL" id="MCU6793941.1"/>
    </source>
</evidence>
<dbReference type="EMBL" id="JAOQIO010000069">
    <property type="protein sequence ID" value="MCU6793941.1"/>
    <property type="molecule type" value="Genomic_DNA"/>
</dbReference>
<sequence>MTNSIEVGPMTKADIEPVFRIFTEHKINKPLDYIEKCWEENVTNQRITLLASYDGQFAGSLHLLSTSEYPYFRENGIPEINDFNVIPPLRKLGIGHALMEAVENIAFNKYGIVGIGVGLYQSYGSAQRLYARRGYMPDGRGLMYRQQPVTPGTEVCADDDLNLYFTKSLIKESE</sequence>
<organism evidence="2 3">
    <name type="scientific">Paenibacillus baimaensis</name>
    <dbReference type="NCBI Taxonomy" id="2982185"/>
    <lineage>
        <taxon>Bacteria</taxon>
        <taxon>Bacillati</taxon>
        <taxon>Bacillota</taxon>
        <taxon>Bacilli</taxon>
        <taxon>Bacillales</taxon>
        <taxon>Paenibacillaceae</taxon>
        <taxon>Paenibacillus</taxon>
    </lineage>
</organism>
<keyword evidence="3" id="KW-1185">Reference proteome</keyword>
<dbReference type="SUPFAM" id="SSF55729">
    <property type="entry name" value="Acyl-CoA N-acyltransferases (Nat)"/>
    <property type="match status" value="1"/>
</dbReference>
<accession>A0ABT2UII5</accession>
<dbReference type="Proteomes" id="UP001652445">
    <property type="component" value="Unassembled WGS sequence"/>
</dbReference>
<dbReference type="InterPro" id="IPR016181">
    <property type="entry name" value="Acyl_CoA_acyltransferase"/>
</dbReference>
<proteinExistence type="predicted"/>
<feature type="domain" description="N-acetyltransferase" evidence="1">
    <location>
        <begin position="5"/>
        <end position="170"/>
    </location>
</feature>